<dbReference type="SUPFAM" id="SSF50978">
    <property type="entry name" value="WD40 repeat-like"/>
    <property type="match status" value="2"/>
</dbReference>
<dbReference type="PROSITE" id="PS50294">
    <property type="entry name" value="WD_REPEATS_REGION"/>
    <property type="match status" value="1"/>
</dbReference>
<keyword evidence="4" id="KW-1185">Reference proteome</keyword>
<keyword evidence="3" id="KW-0808">Transferase</keyword>
<dbReference type="PANTHER" id="PTHR45589:SF1">
    <property type="entry name" value="WD REPEAT DOMAIN 62, ISOFORM G"/>
    <property type="match status" value="1"/>
</dbReference>
<feature type="region of interest" description="Disordered" evidence="2">
    <location>
        <begin position="1041"/>
        <end position="1072"/>
    </location>
</feature>
<dbReference type="PROSITE" id="PS50082">
    <property type="entry name" value="WD_REPEATS_2"/>
    <property type="match status" value="2"/>
</dbReference>
<dbReference type="InterPro" id="IPR015943">
    <property type="entry name" value="WD40/YVTN_repeat-like_dom_sf"/>
</dbReference>
<dbReference type="AlphaFoldDB" id="A0ABD1TBA3"/>
<evidence type="ECO:0000256" key="2">
    <source>
        <dbReference type="SAM" id="MobiDB-lite"/>
    </source>
</evidence>
<evidence type="ECO:0000256" key="1">
    <source>
        <dbReference type="PROSITE-ProRule" id="PRU00221"/>
    </source>
</evidence>
<feature type="compositionally biased region" description="Basic and acidic residues" evidence="2">
    <location>
        <begin position="1049"/>
        <end position="1059"/>
    </location>
</feature>
<name>A0ABD1TBA3_9LAMI</name>
<comment type="caution">
    <text evidence="3">The sequence shown here is derived from an EMBL/GenBank/DDBJ whole genome shotgun (WGS) entry which is preliminary data.</text>
</comment>
<evidence type="ECO:0000313" key="4">
    <source>
        <dbReference type="Proteomes" id="UP001604277"/>
    </source>
</evidence>
<accession>A0ABD1TBA3</accession>
<dbReference type="Proteomes" id="UP001604277">
    <property type="component" value="Unassembled WGS sequence"/>
</dbReference>
<dbReference type="PANTHER" id="PTHR45589">
    <property type="entry name" value="WD REPEAT DOMAIN 62, ISOFORM G"/>
    <property type="match status" value="1"/>
</dbReference>
<dbReference type="EMBL" id="JBFOLJ010000009">
    <property type="protein sequence ID" value="KAL2510004.1"/>
    <property type="molecule type" value="Genomic_DNA"/>
</dbReference>
<feature type="repeat" description="WD" evidence="1">
    <location>
        <begin position="706"/>
        <end position="739"/>
    </location>
</feature>
<evidence type="ECO:0000313" key="3">
    <source>
        <dbReference type="EMBL" id="KAL2510004.1"/>
    </source>
</evidence>
<sequence>MGAPVHNMFFEGKKLMDFAPELILEEVIGLTTKNANGLASSILTSKCAYIAGCVVVLYDVDAGTQSYLMVSNRMPKPLSCVALSRDARIVAAGESGPRPAVLIWDGITSTLIHELKGHQYGIACMALSPDGKCLATIGFPRDGYICLWDWRSKMLITKVKATLQYPAFASVSFSLDAKFIVTAGKKHLRFWKVGSSPSSRASTRSTSVSMQGNPINLGHCDGWSFVAVTCPIWTKNSSVKRIHASESPIYALTDTGILCILQFGSSITNSVELEVEKGFALSTSNSWVACACNSGVVKLFGINSLKYAGSLCYTEAKRCKKSNVVDCNTNISQVGLQSLPSLPDAIACQFSTLEKLVVIYDDHSLYIWDVRDVQKATRCCLLVSHSACIWDVKNLPCENMHDPSLSCVAKGCSGGLSFATCSADGTIRLWDLALQSTLPKDNFSLYAGDSSLISQPSGTTCLVSAGIFERDSVTLDISSPGLRSMAVSSDGKHLAAGDCQGNLHILNLNTSDYLCIQDAHDAEILSLSFNLENKKDNVSTEVSESHQFLASGGRDGMIHLYHADRNFDLLGKIDFHSSAVTSVKLACSGSKIISCGADRSLVLHHLAASQKECKISCCHRIATGGMVHDMVVNNSMEVAVTVGQDKKINTFSINSGELIKSIEQDADTGDPVKVTIDGSCSYLVCSYSNRCICMYDYVTGEIVARAAGHSDVITGIVFLPDCTHLVSVGADSCIFVWKVPAPFSSRMLQKTKEISFPFSTEGMVQKVSLNHINSCQFDDHQRKDFCKDVSRETLNQHREGLLFQQGSSPKTSAFKFSISRLPNWARAKVSIPNPTPTDPNSTSSKIGLQNCSPLVTHCLQKDSACPISHSPCAHGLEGSNKFSGNLSTILSEPDSSLGSPSPQETCSYALDNRWLKIHTVCLDLLNSPDISDMEALKLNVPHCAMKSMCETAKLCSFAQDQALETFRDNKRIKLSSLDTGVDNPSRQPNFDFREDIDLQDATKRERVCLNYSGNLCDSTDQRQIGKLNLCHEDVFHEMSAKVQSNKTDNGVKEGDRDNDVSNTNSQTEKIKASARKSYSAQLFVRRDPLGGMKRFSGIQALDSVNNELVPNFMLKDPSSPFLEILQRIDISKKDVGSAPATSQSSIHAISRTDAGEVSGSMKGAEMPLSMKLIDRGDHEGSDVDGRGKLDTAIACKEALHNLDAAAQRTLQLFSELANLDSGEGESRGSEVQLHAEVAERLPSIAEKVHAIAKLAQSAKILSNENTGGWFSCEP</sequence>
<protein>
    <submittedName>
        <fullName evidence="3">Mitogen-activated protein kinase-binding protein 1</fullName>
    </submittedName>
</protein>
<dbReference type="SMART" id="SM00320">
    <property type="entry name" value="WD40"/>
    <property type="match status" value="12"/>
</dbReference>
<feature type="region of interest" description="Disordered" evidence="2">
    <location>
        <begin position="1136"/>
        <end position="1161"/>
    </location>
</feature>
<reference evidence="4" key="1">
    <citation type="submission" date="2024-07" db="EMBL/GenBank/DDBJ databases">
        <title>Two chromosome-level genome assemblies of Korean endemic species Abeliophyllum distichum and Forsythia ovata (Oleaceae).</title>
        <authorList>
            <person name="Jang H."/>
        </authorList>
    </citation>
    <scope>NUCLEOTIDE SEQUENCE [LARGE SCALE GENOMIC DNA]</scope>
</reference>
<gene>
    <name evidence="3" type="ORF">Fot_33651</name>
</gene>
<dbReference type="GO" id="GO:0016301">
    <property type="term" value="F:kinase activity"/>
    <property type="evidence" value="ECO:0007669"/>
    <property type="project" value="UniProtKB-KW"/>
</dbReference>
<dbReference type="Pfam" id="PF00400">
    <property type="entry name" value="WD40"/>
    <property type="match status" value="4"/>
</dbReference>
<dbReference type="Gene3D" id="2.130.10.10">
    <property type="entry name" value="YVTN repeat-like/Quinoprotein amine dehydrogenase"/>
    <property type="match status" value="4"/>
</dbReference>
<keyword evidence="1" id="KW-0853">WD repeat</keyword>
<organism evidence="3 4">
    <name type="scientific">Forsythia ovata</name>
    <dbReference type="NCBI Taxonomy" id="205694"/>
    <lineage>
        <taxon>Eukaryota</taxon>
        <taxon>Viridiplantae</taxon>
        <taxon>Streptophyta</taxon>
        <taxon>Embryophyta</taxon>
        <taxon>Tracheophyta</taxon>
        <taxon>Spermatophyta</taxon>
        <taxon>Magnoliopsida</taxon>
        <taxon>eudicotyledons</taxon>
        <taxon>Gunneridae</taxon>
        <taxon>Pentapetalae</taxon>
        <taxon>asterids</taxon>
        <taxon>lamiids</taxon>
        <taxon>Lamiales</taxon>
        <taxon>Oleaceae</taxon>
        <taxon>Forsythieae</taxon>
        <taxon>Forsythia</taxon>
    </lineage>
</organism>
<dbReference type="InterPro" id="IPR052779">
    <property type="entry name" value="WDR62"/>
</dbReference>
<feature type="repeat" description="WD" evidence="1">
    <location>
        <begin position="418"/>
        <end position="432"/>
    </location>
</feature>
<dbReference type="InterPro" id="IPR036322">
    <property type="entry name" value="WD40_repeat_dom_sf"/>
</dbReference>
<keyword evidence="3" id="KW-0418">Kinase</keyword>
<dbReference type="InterPro" id="IPR001680">
    <property type="entry name" value="WD40_rpt"/>
</dbReference>
<proteinExistence type="predicted"/>